<protein>
    <recommendedName>
        <fullName evidence="3">HNH nuclease domain-containing protein</fullName>
    </recommendedName>
</protein>
<keyword evidence="2" id="KW-1185">Reference proteome</keyword>
<dbReference type="Proteomes" id="UP001470230">
    <property type="component" value="Unassembled WGS sequence"/>
</dbReference>
<dbReference type="EMBL" id="JAPFFF010000003">
    <property type="protein sequence ID" value="KAK8893302.1"/>
    <property type="molecule type" value="Genomic_DNA"/>
</dbReference>
<organism evidence="1 2">
    <name type="scientific">Tritrichomonas musculus</name>
    <dbReference type="NCBI Taxonomy" id="1915356"/>
    <lineage>
        <taxon>Eukaryota</taxon>
        <taxon>Metamonada</taxon>
        <taxon>Parabasalia</taxon>
        <taxon>Tritrichomonadida</taxon>
        <taxon>Tritrichomonadidae</taxon>
        <taxon>Tritrichomonas</taxon>
    </lineage>
</organism>
<dbReference type="InterPro" id="IPR044925">
    <property type="entry name" value="His-Me_finger_sf"/>
</dbReference>
<evidence type="ECO:0000313" key="1">
    <source>
        <dbReference type="EMBL" id="KAK8893302.1"/>
    </source>
</evidence>
<evidence type="ECO:0008006" key="3">
    <source>
        <dbReference type="Google" id="ProtNLM"/>
    </source>
</evidence>
<accession>A0ABR2KQ79</accession>
<reference evidence="1 2" key="1">
    <citation type="submission" date="2024-04" db="EMBL/GenBank/DDBJ databases">
        <title>Tritrichomonas musculus Genome.</title>
        <authorList>
            <person name="Alves-Ferreira E."/>
            <person name="Grigg M."/>
            <person name="Lorenzi H."/>
            <person name="Galac M."/>
        </authorList>
    </citation>
    <scope>NUCLEOTIDE SEQUENCE [LARGE SCALE GENOMIC DNA]</scope>
    <source>
        <strain evidence="1 2">EAF2021</strain>
    </source>
</reference>
<dbReference type="Gene3D" id="3.90.75.20">
    <property type="match status" value="1"/>
</dbReference>
<gene>
    <name evidence="1" type="ORF">M9Y10_021719</name>
</gene>
<evidence type="ECO:0000313" key="2">
    <source>
        <dbReference type="Proteomes" id="UP001470230"/>
    </source>
</evidence>
<proteinExistence type="predicted"/>
<dbReference type="SUPFAM" id="SSF54060">
    <property type="entry name" value="His-Me finger endonucleases"/>
    <property type="match status" value="1"/>
</dbReference>
<name>A0ABR2KQ79_9EUKA</name>
<comment type="caution">
    <text evidence="1">The sequence shown here is derived from an EMBL/GenBank/DDBJ whole genome shotgun (WGS) entry which is preliminary data.</text>
</comment>
<sequence length="211" mass="25179">MNDETIDFVPLKGFEEDYEIMNEYPFMIRNKKTNHILKESNTGSGYPRVSLNRVSHNKHKLIAKQFIPNPNNLQEIDHINHDRADYHLENLRWISHVNNSKNQTSNKNVVYQYIDEIPIESIKVDFYETKKERHEFENYYYWDGVANSSKFEQTQIQANSSKFEQFQFLFLMKCQNEFQVQEDSQLFTSGFAELMMKNMKCALPRQRANIS</sequence>